<feature type="transmembrane region" description="Helical" evidence="3">
    <location>
        <begin position="27"/>
        <end position="48"/>
    </location>
</feature>
<accession>A0ABU2WET7</accession>
<feature type="domain" description="YknX-like C-terminal permuted SH3-like" evidence="6">
    <location>
        <begin position="344"/>
        <end position="405"/>
    </location>
</feature>
<keyword evidence="3" id="KW-0812">Transmembrane</keyword>
<dbReference type="NCBIfam" id="TIGR01730">
    <property type="entry name" value="RND_mfp"/>
    <property type="match status" value="1"/>
</dbReference>
<dbReference type="InterPro" id="IPR058792">
    <property type="entry name" value="Beta-barrel_RND_2"/>
</dbReference>
<dbReference type="Pfam" id="PF25989">
    <property type="entry name" value="YknX_C"/>
    <property type="match status" value="1"/>
</dbReference>
<dbReference type="Gene3D" id="1.10.287.470">
    <property type="entry name" value="Helix hairpin bin"/>
    <property type="match status" value="1"/>
</dbReference>
<evidence type="ECO:0000256" key="1">
    <source>
        <dbReference type="ARBA" id="ARBA00009477"/>
    </source>
</evidence>
<evidence type="ECO:0000313" key="7">
    <source>
        <dbReference type="EMBL" id="MDT0496048.1"/>
    </source>
</evidence>
<dbReference type="RefSeq" id="WP_311363442.1">
    <property type="nucleotide sequence ID" value="NZ_JAVRIC010000002.1"/>
</dbReference>
<feature type="domain" description="CusB-like beta-barrel" evidence="4">
    <location>
        <begin position="254"/>
        <end position="327"/>
    </location>
</feature>
<keyword evidence="2" id="KW-0175">Coiled coil</keyword>
<comment type="similarity">
    <text evidence="1">Belongs to the membrane fusion protein (MFP) (TC 8.A.1) family.</text>
</comment>
<dbReference type="Gene3D" id="2.40.420.20">
    <property type="match status" value="1"/>
</dbReference>
<dbReference type="EMBL" id="JAVRIC010000002">
    <property type="protein sequence ID" value="MDT0496048.1"/>
    <property type="molecule type" value="Genomic_DNA"/>
</dbReference>
<protein>
    <submittedName>
        <fullName evidence="7">Efflux RND transporter periplasmic adaptor subunit</fullName>
    </submittedName>
</protein>
<gene>
    <name evidence="7" type="ORF">RM530_01530</name>
</gene>
<evidence type="ECO:0000259" key="4">
    <source>
        <dbReference type="Pfam" id="PF25954"/>
    </source>
</evidence>
<keyword evidence="3" id="KW-0472">Membrane</keyword>
<reference evidence="7 8" key="1">
    <citation type="submission" date="2023-09" db="EMBL/GenBank/DDBJ databases">
        <authorList>
            <person name="Rey-Velasco X."/>
        </authorList>
    </citation>
    <scope>NUCLEOTIDE SEQUENCE [LARGE SCALE GENOMIC DNA]</scope>
    <source>
        <strain evidence="7 8">W345</strain>
    </source>
</reference>
<keyword evidence="3" id="KW-1133">Transmembrane helix</keyword>
<dbReference type="PANTHER" id="PTHR30469">
    <property type="entry name" value="MULTIDRUG RESISTANCE PROTEIN MDTA"/>
    <property type="match status" value="1"/>
</dbReference>
<evidence type="ECO:0000259" key="6">
    <source>
        <dbReference type="Pfam" id="PF25989"/>
    </source>
</evidence>
<evidence type="ECO:0000256" key="3">
    <source>
        <dbReference type="SAM" id="Phobius"/>
    </source>
</evidence>
<sequence>MSDKSELLASLKIDRGDPPSNDGHSRVWMWGVLALLLIALIIGGTLVFGRDKAIEVRSAVALAASSGAAAGSVLDASGYVVARRQATVSAKITGKVTKVLIEEGQHVQAGEIMAELEDATESAQLNLSRARLEASRSELRQLQVQLDDAQRTLRRNRELAERKLVSQSLLDTSQAEAEALEAQLATARENVRVAQRQVDVSQRNLDETTVRAPFAGVVTVKAAQVGEIVSPLSAGGGYTRTGIGTIVDMDSLEIEVDVNENFINRVQSGQKTTATLNAYPEWKIPARVIAVIPTADRSKATIKVRVEILEKDARILPEMGVRVAFLGEEQPQGEKLEGVLVDAAAIKNDGGAKVVYLIRGDSVERRAVTTGIKRGERVQVTAGLSPGNRVALGPLDQLSDGSTIRIGE</sequence>
<evidence type="ECO:0000313" key="8">
    <source>
        <dbReference type="Proteomes" id="UP001254608"/>
    </source>
</evidence>
<feature type="coiled-coil region" evidence="2">
    <location>
        <begin position="113"/>
        <end position="204"/>
    </location>
</feature>
<comment type="caution">
    <text evidence="7">The sequence shown here is derived from an EMBL/GenBank/DDBJ whole genome shotgun (WGS) entry which is preliminary data.</text>
</comment>
<dbReference type="Pfam" id="PF25973">
    <property type="entry name" value="BSH_CzcB"/>
    <property type="match status" value="1"/>
</dbReference>
<feature type="transmembrane region" description="Helical" evidence="3">
    <location>
        <begin position="60"/>
        <end position="82"/>
    </location>
</feature>
<organism evidence="7 8">
    <name type="scientific">Banduia mediterranea</name>
    <dbReference type="NCBI Taxonomy" id="3075609"/>
    <lineage>
        <taxon>Bacteria</taxon>
        <taxon>Pseudomonadati</taxon>
        <taxon>Pseudomonadota</taxon>
        <taxon>Gammaproteobacteria</taxon>
        <taxon>Nevskiales</taxon>
        <taxon>Algiphilaceae</taxon>
        <taxon>Banduia</taxon>
    </lineage>
</organism>
<name>A0ABU2WET7_9GAMM</name>
<dbReference type="Gene3D" id="2.40.50.100">
    <property type="match status" value="1"/>
</dbReference>
<dbReference type="InterPro" id="IPR006143">
    <property type="entry name" value="RND_pump_MFP"/>
</dbReference>
<dbReference type="InterPro" id="IPR058647">
    <property type="entry name" value="BSH_CzcB-like"/>
</dbReference>
<dbReference type="Gene3D" id="2.40.30.170">
    <property type="match status" value="1"/>
</dbReference>
<dbReference type="SUPFAM" id="SSF111369">
    <property type="entry name" value="HlyD-like secretion proteins"/>
    <property type="match status" value="1"/>
</dbReference>
<dbReference type="Pfam" id="PF25954">
    <property type="entry name" value="Beta-barrel_RND_2"/>
    <property type="match status" value="1"/>
</dbReference>
<proteinExistence type="inferred from homology"/>
<dbReference type="Proteomes" id="UP001254608">
    <property type="component" value="Unassembled WGS sequence"/>
</dbReference>
<evidence type="ECO:0000256" key="2">
    <source>
        <dbReference type="SAM" id="Coils"/>
    </source>
</evidence>
<dbReference type="InterPro" id="IPR058637">
    <property type="entry name" value="YknX-like_C"/>
</dbReference>
<dbReference type="PANTHER" id="PTHR30469:SF38">
    <property type="entry name" value="HLYD FAMILY SECRETION PROTEIN"/>
    <property type="match status" value="1"/>
</dbReference>
<evidence type="ECO:0000259" key="5">
    <source>
        <dbReference type="Pfam" id="PF25973"/>
    </source>
</evidence>
<keyword evidence="8" id="KW-1185">Reference proteome</keyword>
<feature type="domain" description="CzcB-like barrel-sandwich hybrid" evidence="5">
    <location>
        <begin position="85"/>
        <end position="230"/>
    </location>
</feature>